<reference evidence="12 14" key="2">
    <citation type="submission" date="2018-06" db="EMBL/GenBank/DDBJ databases">
        <authorList>
            <consortium name="Pathogen Informatics"/>
            <person name="Doyle S."/>
        </authorList>
    </citation>
    <scope>NUCLEOTIDE SEQUENCE [LARGE SCALE GENOMIC DNA]</scope>
    <source>
        <strain evidence="12 14">NCTC12437</strain>
    </source>
</reference>
<dbReference type="Pfam" id="PF01379">
    <property type="entry name" value="Porphobil_deam"/>
    <property type="match status" value="1"/>
</dbReference>
<dbReference type="UniPathway" id="UPA00251">
    <property type="reaction ID" value="UER00319"/>
</dbReference>
<keyword evidence="6 8" id="KW-0627">Porphyrin biosynthesis</keyword>
<comment type="cofactor">
    <cofactor evidence="8">
        <name>dipyrromethane</name>
        <dbReference type="ChEBI" id="CHEBI:60342"/>
    </cofactor>
    <text evidence="8">Binds 1 dipyrromethane group covalently.</text>
</comment>
<evidence type="ECO:0000256" key="6">
    <source>
        <dbReference type="ARBA" id="ARBA00023244"/>
    </source>
</evidence>
<comment type="function">
    <text evidence="1 8">Tetrapolymerization of the monopyrrole PBG into the hydroxymethylbilane pre-uroporphyrinogen in several discrete steps.</text>
</comment>
<dbReference type="CDD" id="cd13646">
    <property type="entry name" value="PBP2_EcHMBS_like"/>
    <property type="match status" value="1"/>
</dbReference>
<sequence length="317" mass="34720">MMGFYINFKIMPRTLRIATRKSQLALWQANFIGQQLKSHWPDIDYELVPMLTSGDKFTQSKLQTLGGKGLFVKELEEALLDKRADLAVHSLKDVPAELPPSLGLAIICKRATPYDALVSMKYSKMSDLSEKARIGTSSLRRQSQLLAWRPNLEIVSLRGNINTRLEKLQIDSLDAIILAAAGLERLGLQDNISEIIDPALMLPACGQGALGIECREADEEVLNYLKPLNDGLTASCVQAERRVNALLGGNCHVPLAVFCQPIANNHLLLKARVLSLDGQTLISDEQSGPIETASAIAEICAEKMLKKGAQQLLAAHS</sequence>
<dbReference type="Pfam" id="PF03900">
    <property type="entry name" value="Porphobil_deamC"/>
    <property type="match status" value="1"/>
</dbReference>
<dbReference type="NCBIfam" id="TIGR00212">
    <property type="entry name" value="hemC"/>
    <property type="match status" value="1"/>
</dbReference>
<reference evidence="11 13" key="1">
    <citation type="submission" date="2015-11" db="EMBL/GenBank/DDBJ databases">
        <title>Genomic analysis of 38 Legionella species identifies large and diverse effector repertoires.</title>
        <authorList>
            <person name="Burstein D."/>
            <person name="Amaro F."/>
            <person name="Zusman T."/>
            <person name="Lifshitz Z."/>
            <person name="Cohen O."/>
            <person name="Gilbert J.A."/>
            <person name="Pupko T."/>
            <person name="Shuman H.A."/>
            <person name="Segal G."/>
        </authorList>
    </citation>
    <scope>NUCLEOTIDE SEQUENCE [LARGE SCALE GENOMIC DNA]</scope>
    <source>
        <strain evidence="11 13">CDC#1407-AL-14</strain>
    </source>
</reference>
<comment type="miscellaneous">
    <text evidence="8">The porphobilinogen subunits are added to the dipyrromethane group.</text>
</comment>
<dbReference type="EMBL" id="LNXT01000015">
    <property type="protein sequence ID" value="KTC72585.1"/>
    <property type="molecule type" value="Genomic_DNA"/>
</dbReference>
<dbReference type="Proteomes" id="UP000255066">
    <property type="component" value="Unassembled WGS sequence"/>
</dbReference>
<dbReference type="PRINTS" id="PR00151">
    <property type="entry name" value="PORPHBDMNASE"/>
</dbReference>
<comment type="pathway">
    <text evidence="2">Porphyrin-containing compound metabolism; protoporphyrin-IX biosynthesis; coproporphyrinogen-III from 5-aminolevulinate: step 2/4.</text>
</comment>
<evidence type="ECO:0000259" key="9">
    <source>
        <dbReference type="Pfam" id="PF01379"/>
    </source>
</evidence>
<name>A0A378ICA9_9GAMM</name>
<dbReference type="InterPro" id="IPR036803">
    <property type="entry name" value="Porphobilinogen_deaminase_C_sf"/>
</dbReference>
<dbReference type="PIRSF" id="PIRSF001438">
    <property type="entry name" value="4pyrrol_synth_OHMeBilane_synth"/>
    <property type="match status" value="1"/>
</dbReference>
<evidence type="ECO:0000256" key="8">
    <source>
        <dbReference type="HAMAP-Rule" id="MF_00260"/>
    </source>
</evidence>
<organism evidence="12 14">
    <name type="scientific">Legionella birminghamensis</name>
    <dbReference type="NCBI Taxonomy" id="28083"/>
    <lineage>
        <taxon>Bacteria</taxon>
        <taxon>Pseudomonadati</taxon>
        <taxon>Pseudomonadota</taxon>
        <taxon>Gammaproteobacteria</taxon>
        <taxon>Legionellales</taxon>
        <taxon>Legionellaceae</taxon>
        <taxon>Legionella</taxon>
    </lineage>
</organism>
<dbReference type="SUPFAM" id="SSF54782">
    <property type="entry name" value="Porphobilinogen deaminase (hydroxymethylbilane synthase), C-terminal domain"/>
    <property type="match status" value="1"/>
</dbReference>
<accession>A0A378ICA9</accession>
<evidence type="ECO:0000313" key="13">
    <source>
        <dbReference type="Proteomes" id="UP000054735"/>
    </source>
</evidence>
<evidence type="ECO:0000256" key="3">
    <source>
        <dbReference type="ARBA" id="ARBA00005638"/>
    </source>
</evidence>
<proteinExistence type="inferred from homology"/>
<dbReference type="EC" id="2.5.1.61" evidence="8"/>
<feature type="domain" description="Porphobilinogen deaminase N-terminal" evidence="9">
    <location>
        <begin position="15"/>
        <end position="222"/>
    </location>
</feature>
<dbReference type="InterPro" id="IPR022417">
    <property type="entry name" value="Porphobilin_deaminase_N"/>
</dbReference>
<dbReference type="SUPFAM" id="SSF53850">
    <property type="entry name" value="Periplasmic binding protein-like II"/>
    <property type="match status" value="1"/>
</dbReference>
<evidence type="ECO:0000313" key="12">
    <source>
        <dbReference type="EMBL" id="STX32857.1"/>
    </source>
</evidence>
<feature type="modified residue" description="S-(dipyrrolylmethanemethyl)cysteine" evidence="8">
    <location>
        <position position="251"/>
    </location>
</feature>
<evidence type="ECO:0000313" key="11">
    <source>
        <dbReference type="EMBL" id="KTC72585.1"/>
    </source>
</evidence>
<gene>
    <name evidence="12" type="primary">hemC_2</name>
    <name evidence="8" type="synonym">hemC</name>
    <name evidence="11" type="synonym">hemC_1</name>
    <name evidence="11" type="ORF">Lbir_1360</name>
    <name evidence="12" type="ORF">NCTC12437_02657</name>
</gene>
<keyword evidence="5 8" id="KW-0808">Transferase</keyword>
<dbReference type="AlphaFoldDB" id="A0A378ICA9"/>
<evidence type="ECO:0000259" key="10">
    <source>
        <dbReference type="Pfam" id="PF03900"/>
    </source>
</evidence>
<comment type="similarity">
    <text evidence="3 8">Belongs to the HMBS family.</text>
</comment>
<comment type="catalytic activity">
    <reaction evidence="7 8">
        <text>4 porphobilinogen + H2O = hydroxymethylbilane + 4 NH4(+)</text>
        <dbReference type="Rhea" id="RHEA:13185"/>
        <dbReference type="ChEBI" id="CHEBI:15377"/>
        <dbReference type="ChEBI" id="CHEBI:28938"/>
        <dbReference type="ChEBI" id="CHEBI:57845"/>
        <dbReference type="ChEBI" id="CHEBI:58126"/>
        <dbReference type="EC" id="2.5.1.61"/>
    </reaction>
</comment>
<dbReference type="Proteomes" id="UP000054735">
    <property type="component" value="Unassembled WGS sequence"/>
</dbReference>
<dbReference type="Gene3D" id="3.40.190.10">
    <property type="entry name" value="Periplasmic binding protein-like II"/>
    <property type="match status" value="2"/>
</dbReference>
<protein>
    <recommendedName>
        <fullName evidence="8">Porphobilinogen deaminase</fullName>
        <shortName evidence="8">PBG</shortName>
        <ecNumber evidence="8">2.5.1.61</ecNumber>
    </recommendedName>
    <alternativeName>
        <fullName evidence="8">Hydroxymethylbilane synthase</fullName>
        <shortName evidence="8">HMBS</shortName>
    </alternativeName>
    <alternativeName>
        <fullName evidence="8">Pre-uroporphyrinogen synthase</fullName>
    </alternativeName>
</protein>
<dbReference type="PANTHER" id="PTHR11557">
    <property type="entry name" value="PORPHOBILINOGEN DEAMINASE"/>
    <property type="match status" value="1"/>
</dbReference>
<dbReference type="STRING" id="28083.Lbir_1360"/>
<feature type="domain" description="Porphobilinogen deaminase C-terminal" evidence="10">
    <location>
        <begin position="235"/>
        <end position="306"/>
    </location>
</feature>
<comment type="subunit">
    <text evidence="4 8">Monomer.</text>
</comment>
<dbReference type="Gene3D" id="3.30.160.40">
    <property type="entry name" value="Porphobilinogen deaminase, C-terminal domain"/>
    <property type="match status" value="1"/>
</dbReference>
<dbReference type="GO" id="GO:0005737">
    <property type="term" value="C:cytoplasm"/>
    <property type="evidence" value="ECO:0007669"/>
    <property type="project" value="UniProtKB-UniRule"/>
</dbReference>
<evidence type="ECO:0000256" key="2">
    <source>
        <dbReference type="ARBA" id="ARBA00004735"/>
    </source>
</evidence>
<dbReference type="InterPro" id="IPR000860">
    <property type="entry name" value="HemC"/>
</dbReference>
<dbReference type="HAMAP" id="MF_00260">
    <property type="entry name" value="Porphobil_deam"/>
    <property type="match status" value="1"/>
</dbReference>
<dbReference type="GO" id="GO:0004418">
    <property type="term" value="F:hydroxymethylbilane synthase activity"/>
    <property type="evidence" value="ECO:0007669"/>
    <property type="project" value="UniProtKB-UniRule"/>
</dbReference>
<dbReference type="FunFam" id="3.40.190.10:FF:000004">
    <property type="entry name" value="Porphobilinogen deaminase"/>
    <property type="match status" value="1"/>
</dbReference>
<evidence type="ECO:0000256" key="7">
    <source>
        <dbReference type="ARBA" id="ARBA00048169"/>
    </source>
</evidence>
<dbReference type="PANTHER" id="PTHR11557:SF0">
    <property type="entry name" value="PORPHOBILINOGEN DEAMINASE"/>
    <property type="match status" value="1"/>
</dbReference>
<evidence type="ECO:0000256" key="1">
    <source>
        <dbReference type="ARBA" id="ARBA00002869"/>
    </source>
</evidence>
<dbReference type="EMBL" id="UGNW01000001">
    <property type="protein sequence ID" value="STX32857.1"/>
    <property type="molecule type" value="Genomic_DNA"/>
</dbReference>
<evidence type="ECO:0000256" key="4">
    <source>
        <dbReference type="ARBA" id="ARBA00011245"/>
    </source>
</evidence>
<dbReference type="InterPro" id="IPR022418">
    <property type="entry name" value="Porphobilinogen_deaminase_C"/>
</dbReference>
<evidence type="ECO:0000313" key="14">
    <source>
        <dbReference type="Proteomes" id="UP000255066"/>
    </source>
</evidence>
<dbReference type="PROSITE" id="PS00533">
    <property type="entry name" value="PORPHOBILINOGEN_DEAM"/>
    <property type="match status" value="1"/>
</dbReference>
<dbReference type="InterPro" id="IPR022419">
    <property type="entry name" value="Porphobilin_deaminase_cofac_BS"/>
</dbReference>
<evidence type="ECO:0000256" key="5">
    <source>
        <dbReference type="ARBA" id="ARBA00022679"/>
    </source>
</evidence>
<keyword evidence="13" id="KW-1185">Reference proteome</keyword>
<dbReference type="GO" id="GO:0006782">
    <property type="term" value="P:protoporphyrinogen IX biosynthetic process"/>
    <property type="evidence" value="ECO:0007669"/>
    <property type="project" value="UniProtKB-UniRule"/>
</dbReference>
<dbReference type="FunFam" id="3.40.190.10:FF:000005">
    <property type="entry name" value="Porphobilinogen deaminase"/>
    <property type="match status" value="1"/>
</dbReference>